<evidence type="ECO:0000313" key="4">
    <source>
        <dbReference type="EMBL" id="TMP88855.1"/>
    </source>
</evidence>
<keyword evidence="2 3" id="KW-0862">Zinc</keyword>
<reference evidence="5" key="2">
    <citation type="submission" date="2019-06" db="EMBL/GenBank/DDBJ databases">
        <title>Co-occurence of chitin degradation, pigmentation and bioactivity in marine Pseudoalteromonas.</title>
        <authorList>
            <person name="Sonnenschein E.C."/>
            <person name="Bech P.K."/>
        </authorList>
    </citation>
    <scope>NUCLEOTIDE SEQUENCE [LARGE SCALE GENOMIC DNA]</scope>
    <source>
        <strain evidence="5">S2897</strain>
    </source>
</reference>
<dbReference type="NCBIfam" id="NF001638">
    <property type="entry name" value="PRK00418.1"/>
    <property type="match status" value="1"/>
</dbReference>
<protein>
    <recommendedName>
        <fullName evidence="3">DNA gyrase inhibitor YacG</fullName>
    </recommendedName>
</protein>
<dbReference type="SUPFAM" id="SSF57716">
    <property type="entry name" value="Glucocorticoid receptor-like (DNA-binding domain)"/>
    <property type="match status" value="1"/>
</dbReference>
<comment type="similarity">
    <text evidence="3">Belongs to the DNA gyrase inhibitor YacG family.</text>
</comment>
<dbReference type="Gene3D" id="3.30.50.10">
    <property type="entry name" value="Erythroid Transcription Factor GATA-1, subunit A"/>
    <property type="match status" value="1"/>
</dbReference>
<evidence type="ECO:0000313" key="5">
    <source>
        <dbReference type="Proteomes" id="UP000305874"/>
    </source>
</evidence>
<dbReference type="PANTHER" id="PTHR36150:SF1">
    <property type="entry name" value="DNA GYRASE INHIBITOR YACG"/>
    <property type="match status" value="1"/>
</dbReference>
<dbReference type="STRING" id="151081.TW72_02560"/>
<feature type="binding site" evidence="3">
    <location>
        <position position="26"/>
    </location>
    <ligand>
        <name>Zn(2+)</name>
        <dbReference type="ChEBI" id="CHEBI:29105"/>
    </ligand>
</feature>
<dbReference type="PANTHER" id="PTHR36150">
    <property type="entry name" value="DNA GYRASE INHIBITOR YACG"/>
    <property type="match status" value="1"/>
</dbReference>
<dbReference type="GO" id="GO:0008270">
    <property type="term" value="F:zinc ion binding"/>
    <property type="evidence" value="ECO:0007669"/>
    <property type="project" value="UniProtKB-UniRule"/>
</dbReference>
<comment type="caution">
    <text evidence="4">The sequence shown here is derived from an EMBL/GenBank/DDBJ whole genome shotgun (WGS) entry which is preliminary data.</text>
</comment>
<feature type="binding site" evidence="3">
    <location>
        <position position="7"/>
    </location>
    <ligand>
        <name>Zn(2+)</name>
        <dbReference type="ChEBI" id="CHEBI:29105"/>
    </ligand>
</feature>
<evidence type="ECO:0000256" key="3">
    <source>
        <dbReference type="HAMAP-Rule" id="MF_00649"/>
    </source>
</evidence>
<evidence type="ECO:0000256" key="2">
    <source>
        <dbReference type="ARBA" id="ARBA00022833"/>
    </source>
</evidence>
<comment type="cofactor">
    <cofactor evidence="3">
        <name>Zn(2+)</name>
        <dbReference type="ChEBI" id="CHEBI:29105"/>
    </cofactor>
    <text evidence="3">Binds 1 zinc ion.</text>
</comment>
<dbReference type="Proteomes" id="UP000305874">
    <property type="component" value="Unassembled WGS sequence"/>
</dbReference>
<dbReference type="GO" id="GO:0006355">
    <property type="term" value="P:regulation of DNA-templated transcription"/>
    <property type="evidence" value="ECO:0007669"/>
    <property type="project" value="InterPro"/>
</dbReference>
<dbReference type="Pfam" id="PF03884">
    <property type="entry name" value="YacG"/>
    <property type="match status" value="1"/>
</dbReference>
<comment type="subunit">
    <text evidence="3">Interacts with GyrB.</text>
</comment>
<dbReference type="EMBL" id="PNCG01000001">
    <property type="protein sequence ID" value="TMP88855.1"/>
    <property type="molecule type" value="Genomic_DNA"/>
</dbReference>
<dbReference type="InterPro" id="IPR013088">
    <property type="entry name" value="Znf_NHR/GATA"/>
</dbReference>
<dbReference type="AlphaFoldDB" id="A0A5S3ZAD9"/>
<name>A0A5S3ZAD9_9GAMM</name>
<comment type="function">
    <text evidence="3">Inhibits all the catalytic activities of DNA gyrase by preventing its interaction with DNA. Acts by binding directly to the C-terminal domain of GyrB, which probably disrupts DNA binding by the gyrase.</text>
</comment>
<evidence type="ECO:0000256" key="1">
    <source>
        <dbReference type="ARBA" id="ARBA00022723"/>
    </source>
</evidence>
<gene>
    <name evidence="3" type="primary">yacG</name>
    <name evidence="4" type="ORF">CWC05_00430</name>
</gene>
<keyword evidence="1 3" id="KW-0479">Metal-binding</keyword>
<dbReference type="RefSeq" id="WP_138547043.1">
    <property type="nucleotide sequence ID" value="NZ_PNCG01000001.1"/>
</dbReference>
<accession>A0A5S3ZAD9</accession>
<feature type="binding site" evidence="3">
    <location>
        <position position="30"/>
    </location>
    <ligand>
        <name>Zn(2+)</name>
        <dbReference type="ChEBI" id="CHEBI:29105"/>
    </ligand>
</feature>
<dbReference type="GO" id="GO:0008657">
    <property type="term" value="F:DNA topoisomerase type II (double strand cut, ATP-hydrolyzing) inhibitor activity"/>
    <property type="evidence" value="ECO:0007669"/>
    <property type="project" value="UniProtKB-UniRule"/>
</dbReference>
<proteinExistence type="inferred from homology"/>
<dbReference type="HAMAP" id="MF_00649">
    <property type="entry name" value="DNA_gyrase_inhibitor_YacG"/>
    <property type="match status" value="1"/>
</dbReference>
<sequence length="79" mass="8971">MPTIVKCPTCEKQVTWSAQSPYRPFCSKRCQLIDLGEWSSENNKISTAMNSDSEGVDKAEFIEEIEAMLAQNDDSFFKD</sequence>
<feature type="binding site" evidence="3">
    <location>
        <position position="10"/>
    </location>
    <ligand>
        <name>Zn(2+)</name>
        <dbReference type="ChEBI" id="CHEBI:29105"/>
    </ligand>
</feature>
<reference evidence="4 5" key="1">
    <citation type="submission" date="2017-12" db="EMBL/GenBank/DDBJ databases">
        <authorList>
            <person name="Paulsen S."/>
            <person name="Gram L.K."/>
        </authorList>
    </citation>
    <scope>NUCLEOTIDE SEQUENCE [LARGE SCALE GENOMIC DNA]</scope>
    <source>
        <strain evidence="4 5">S2897</strain>
    </source>
</reference>
<dbReference type="InterPro" id="IPR005584">
    <property type="entry name" value="DNA_gyrase_inhibitor_YacG"/>
</dbReference>
<organism evidence="4 5">
    <name type="scientific">Pseudoalteromonas ruthenica</name>
    <dbReference type="NCBI Taxonomy" id="151081"/>
    <lineage>
        <taxon>Bacteria</taxon>
        <taxon>Pseudomonadati</taxon>
        <taxon>Pseudomonadota</taxon>
        <taxon>Gammaproteobacteria</taxon>
        <taxon>Alteromonadales</taxon>
        <taxon>Pseudoalteromonadaceae</taxon>
        <taxon>Pseudoalteromonas</taxon>
    </lineage>
</organism>